<comment type="caution">
    <text evidence="1">The sequence shown here is derived from an EMBL/GenBank/DDBJ whole genome shotgun (WGS) entry which is preliminary data.</text>
</comment>
<dbReference type="Proteomes" id="UP000004491">
    <property type="component" value="Unassembled WGS sequence"/>
</dbReference>
<accession>G2DA26</accession>
<protein>
    <submittedName>
        <fullName evidence="1">Uncharacterized protein</fullName>
    </submittedName>
</protein>
<organism evidence="1 2">
    <name type="scientific">endosymbiont of Riftia pachyptila</name>
    <name type="common">vent Ph05</name>
    <dbReference type="NCBI Taxonomy" id="1048808"/>
    <lineage>
        <taxon>Bacteria</taxon>
        <taxon>Pseudomonadati</taxon>
        <taxon>Pseudomonadota</taxon>
        <taxon>Gammaproteobacteria</taxon>
        <taxon>sulfur-oxidizing symbionts</taxon>
    </lineage>
</organism>
<evidence type="ECO:0000313" key="1">
    <source>
        <dbReference type="EMBL" id="EGV52521.1"/>
    </source>
</evidence>
<reference evidence="1" key="1">
    <citation type="journal article" date="2011" name="ISME J.">
        <title>The endosymbionts of the deep-sea tubeworms Riftia pachyptila and Tevnia jerichonana share an identical physiology as revealed by proteogenomic analyses.</title>
        <authorList>
            <person name="Gardebrecht A."/>
            <person name="Markert S."/>
            <person name="Felbeck H."/>
            <person name="Thuermer A."/>
            <person name="Albrecht D."/>
            <person name="Wollherr A."/>
            <person name="Kabisch J."/>
            <person name="Lehmann R."/>
            <person name="Daniel R."/>
            <person name="Liesegang H."/>
            <person name="Hecker M."/>
            <person name="Sievert S.M."/>
            <person name="Schweder T."/>
        </authorList>
    </citation>
    <scope>NUCLEOTIDE SEQUENCE [LARGE SCALE GENOMIC DNA]</scope>
</reference>
<keyword evidence="2" id="KW-1185">Reference proteome</keyword>
<proteinExistence type="predicted"/>
<sequence length="285" mass="31383">MQIQKEGPTMPTHTTPASHRGLPLIAAATVWLALFSSPTPSATAPTLKLFPTTVLEDIRHTGRVAKEMESGLQQVIERLDLQQQMTIESKCDGAEEDPGCNQLRQQLSTSYLEMLQIMEQNLPEMESAVETTRKSLAKRLRTELGQRMTPWELQQALLGESQQIADSTRPSLRGRSGMRLSDRFNQYYKLVANGSASNDTSLAVIASDIYLDMEETANLITRTRQEISRATLMGQLSQSFGVITPEMQQIVNGVKQILFGDPAAEQPIAAPPATQAAGYHSPLAM</sequence>
<evidence type="ECO:0000313" key="2">
    <source>
        <dbReference type="Proteomes" id="UP000004491"/>
    </source>
</evidence>
<gene>
    <name evidence="1" type="ORF">Rifp1Sym_ag00260</name>
</gene>
<dbReference type="EMBL" id="AFOC01000007">
    <property type="protein sequence ID" value="EGV52521.1"/>
    <property type="molecule type" value="Genomic_DNA"/>
</dbReference>
<name>G2DA26_9GAMM</name>
<dbReference type="AlphaFoldDB" id="G2DA26"/>